<dbReference type="InterPro" id="IPR019356">
    <property type="entry name" value="Menorin_dom"/>
</dbReference>
<dbReference type="PANTHER" id="PTHR21184">
    <property type="entry name" value="MENORIN (DENDRITIC BRANCHING PROTEIN)"/>
    <property type="match status" value="1"/>
</dbReference>
<dbReference type="Pfam" id="PF10223">
    <property type="entry name" value="Menorin_N"/>
    <property type="match status" value="1"/>
</dbReference>
<keyword evidence="2" id="KW-0732">Signal</keyword>
<reference evidence="4" key="1">
    <citation type="journal article" date="2015" name="J. Med. Entomol.">
        <title>A Deep Insight Into the Sialotranscriptome of the Chagas Disease Vector, Panstrongylus megistus (Hemiptera: Heteroptera).</title>
        <authorList>
            <person name="Ribeiro J.M."/>
            <person name="Schwarz A."/>
            <person name="Francischetti I.M."/>
        </authorList>
    </citation>
    <scope>NUCLEOTIDE SEQUENCE</scope>
    <source>
        <tissue evidence="4">Salivary glands</tissue>
    </source>
</reference>
<evidence type="ECO:0000259" key="3">
    <source>
        <dbReference type="Pfam" id="PF10223"/>
    </source>
</evidence>
<feature type="signal peptide" evidence="2">
    <location>
        <begin position="1"/>
        <end position="20"/>
    </location>
</feature>
<evidence type="ECO:0000256" key="1">
    <source>
        <dbReference type="ARBA" id="ARBA00044953"/>
    </source>
</evidence>
<dbReference type="EMBL" id="GBGD01002186">
    <property type="protein sequence ID" value="JAC86703.1"/>
    <property type="molecule type" value="mRNA"/>
</dbReference>
<dbReference type="GO" id="GO:0005615">
    <property type="term" value="C:extracellular space"/>
    <property type="evidence" value="ECO:0007669"/>
    <property type="project" value="TreeGrafter"/>
</dbReference>
<protein>
    <submittedName>
        <fullName evidence="4">Putative conserved secreted protein</fullName>
    </submittedName>
</protein>
<organism evidence="4">
    <name type="scientific">Panstrongylus megistus</name>
    <dbReference type="NCBI Taxonomy" id="65343"/>
    <lineage>
        <taxon>Eukaryota</taxon>
        <taxon>Metazoa</taxon>
        <taxon>Ecdysozoa</taxon>
        <taxon>Arthropoda</taxon>
        <taxon>Hexapoda</taxon>
        <taxon>Insecta</taxon>
        <taxon>Pterygota</taxon>
        <taxon>Neoptera</taxon>
        <taxon>Paraneoptera</taxon>
        <taxon>Hemiptera</taxon>
        <taxon>Heteroptera</taxon>
        <taxon>Panheteroptera</taxon>
        <taxon>Cimicomorpha</taxon>
        <taxon>Reduviidae</taxon>
        <taxon>Triatominae</taxon>
        <taxon>Panstrongylus</taxon>
    </lineage>
</organism>
<evidence type="ECO:0000313" key="4">
    <source>
        <dbReference type="EMBL" id="JAC86703.1"/>
    </source>
</evidence>
<comment type="similarity">
    <text evidence="1">Belongs to the menorin family.</text>
</comment>
<feature type="domain" description="Menorin-like" evidence="3">
    <location>
        <begin position="39"/>
        <end position="284"/>
    </location>
</feature>
<sequence length="319" mass="35531">MRLSAFEFVFIFTILNDVFQITMTMPEPLQEYFPEIGHDLTLVTWEHAVNSKEKLKKALTGDSLMLEADITLGYLEDDVTKELRPIMAHPPRNTSDLSLENFLDIFSKSGVRKGIKLDFKSREAFSHSQFILEAAFYGKDMNYPVWLNADIIKGPVNSDVEPVDADYFLSRSVTKFPVATLSVGWTTRFGDDIDKGEYTVKMIEEMTDALNRNLVTSAVTFAVRAGIAAQSYEQLSNLIGSSVPGSTLTIWSSSPNDKIDFHLLRRLIDGIGRDKVYLDLPPEMIVDLSFPIVSGTDIGKQSPLVSAALLALGSSFLAR</sequence>
<dbReference type="AlphaFoldDB" id="A0A069DRK9"/>
<feature type="chain" id="PRO_5001663075" evidence="2">
    <location>
        <begin position="21"/>
        <end position="319"/>
    </location>
</feature>
<proteinExistence type="evidence at transcript level"/>
<accession>A0A069DRK9</accession>
<evidence type="ECO:0000256" key="2">
    <source>
        <dbReference type="SAM" id="SignalP"/>
    </source>
</evidence>
<dbReference type="PANTHER" id="PTHR21184:SF6">
    <property type="entry name" value="CONSERVED PLASMA MEMBRANE PROTEIN"/>
    <property type="match status" value="1"/>
</dbReference>
<name>A0A069DRK9_9HEMI</name>